<proteinExistence type="inferred from homology"/>
<dbReference type="HAMAP" id="MF_00707">
    <property type="entry name" value="UPF0735"/>
    <property type="match status" value="1"/>
</dbReference>
<dbReference type="OrthoDB" id="9788773at2"/>
<dbReference type="SUPFAM" id="SSF55021">
    <property type="entry name" value="ACT-like"/>
    <property type="match status" value="1"/>
</dbReference>
<organism evidence="3 4">
    <name type="scientific">Calderihabitans maritimus</name>
    <dbReference type="NCBI Taxonomy" id="1246530"/>
    <lineage>
        <taxon>Bacteria</taxon>
        <taxon>Bacillati</taxon>
        <taxon>Bacillota</taxon>
        <taxon>Clostridia</taxon>
        <taxon>Neomoorellales</taxon>
        <taxon>Calderihabitantaceae</taxon>
        <taxon>Calderihabitans</taxon>
    </lineage>
</organism>
<feature type="domain" description="ACT" evidence="2">
    <location>
        <begin position="86"/>
        <end position="161"/>
    </location>
</feature>
<dbReference type="RefSeq" id="WP_088554428.1">
    <property type="nucleotide sequence ID" value="NZ_BDGJ01000125.1"/>
</dbReference>
<dbReference type="CDD" id="cd04888">
    <property type="entry name" value="ACT_PheB-BS"/>
    <property type="match status" value="1"/>
</dbReference>
<comment type="similarity">
    <text evidence="1">Belongs to the UPF0735 family.</text>
</comment>
<gene>
    <name evidence="3" type="ORF">KKC1_23840</name>
</gene>
<dbReference type="EMBL" id="BDGJ01000125">
    <property type="protein sequence ID" value="GAW93245.1"/>
    <property type="molecule type" value="Genomic_DNA"/>
</dbReference>
<reference evidence="4" key="1">
    <citation type="journal article" date="2017" name="Appl. Environ. Microbiol.">
        <title>Genomic Analysis of Calderihabitans maritimus KKC1, a Thermophilic, Hydrogenogenic, Carboxydotrophic Bacterium Isolated from Marine Sediment.</title>
        <authorList>
            <person name="Omae K."/>
            <person name="Yoneda Y."/>
            <person name="Fukuyama Y."/>
            <person name="Yoshida T."/>
            <person name="Sako Y."/>
        </authorList>
    </citation>
    <scope>NUCLEOTIDE SEQUENCE [LARGE SCALE GENOMIC DNA]</scope>
    <source>
        <strain evidence="4">KKC1</strain>
    </source>
</reference>
<comment type="caution">
    <text evidence="3">The sequence shown here is derived from an EMBL/GenBank/DDBJ whole genome shotgun (WGS) entry which is preliminary data.</text>
</comment>
<keyword evidence="4" id="KW-1185">Reference proteome</keyword>
<accession>A0A1Z5HV86</accession>
<evidence type="ECO:0000313" key="3">
    <source>
        <dbReference type="EMBL" id="GAW93245.1"/>
    </source>
</evidence>
<evidence type="ECO:0000259" key="2">
    <source>
        <dbReference type="PROSITE" id="PS51671"/>
    </source>
</evidence>
<dbReference type="InterPro" id="IPR002912">
    <property type="entry name" value="ACT_dom"/>
</dbReference>
<dbReference type="InterPro" id="IPR008310">
    <property type="entry name" value="UPF0735_ACT_dom-cont"/>
</dbReference>
<sequence>MYILRKHILEGGLSTAERGERFYLVRESILPEAIRKTALVKMLLDKGEAKTVNEAVAKAGLSRSAYYKYRDGVFPFYTAAQEKIVTLSLTLEHRAGVLSRVLNTIAGARGNILTINQNIPLQGLAHVSISLETAELRENLEDVLYKLRHLDGVKKVEIVGQS</sequence>
<protein>
    <recommendedName>
        <fullName evidence="1">UPF0735 ACT domain-containing protein KKC1_23840</fullName>
    </recommendedName>
</protein>
<dbReference type="Proteomes" id="UP000197032">
    <property type="component" value="Unassembled WGS sequence"/>
</dbReference>
<dbReference type="Gene3D" id="3.30.70.260">
    <property type="match status" value="1"/>
</dbReference>
<name>A0A1Z5HV86_9FIRM</name>
<dbReference type="PROSITE" id="PS51671">
    <property type="entry name" value="ACT"/>
    <property type="match status" value="1"/>
</dbReference>
<evidence type="ECO:0000313" key="4">
    <source>
        <dbReference type="Proteomes" id="UP000197032"/>
    </source>
</evidence>
<dbReference type="Pfam" id="PF13291">
    <property type="entry name" value="ACT_4"/>
    <property type="match status" value="1"/>
</dbReference>
<dbReference type="InterPro" id="IPR045865">
    <property type="entry name" value="ACT-like_dom_sf"/>
</dbReference>
<dbReference type="PIRSF" id="PIRSF025624">
    <property type="entry name" value="ACT_PheB"/>
    <property type="match status" value="1"/>
</dbReference>
<dbReference type="NCBIfam" id="NF003361">
    <property type="entry name" value="PRK04435.1"/>
    <property type="match status" value="1"/>
</dbReference>
<dbReference type="AlphaFoldDB" id="A0A1Z5HV86"/>
<evidence type="ECO:0000256" key="1">
    <source>
        <dbReference type="HAMAP-Rule" id="MF_00707"/>
    </source>
</evidence>